<dbReference type="InterPro" id="IPR036514">
    <property type="entry name" value="SGNH_hydro_sf"/>
</dbReference>
<dbReference type="Gene3D" id="3.40.50.1110">
    <property type="entry name" value="SGNH hydrolase"/>
    <property type="match status" value="1"/>
</dbReference>
<keyword evidence="4" id="KW-1185">Reference proteome</keyword>
<dbReference type="PANTHER" id="PTHR30383:SF5">
    <property type="entry name" value="SGNH HYDROLASE-TYPE ESTERASE DOMAIN-CONTAINING PROTEIN"/>
    <property type="match status" value="1"/>
</dbReference>
<dbReference type="GO" id="GO:0004622">
    <property type="term" value="F:phosphatidylcholine lysophospholipase activity"/>
    <property type="evidence" value="ECO:0007669"/>
    <property type="project" value="TreeGrafter"/>
</dbReference>
<keyword evidence="1" id="KW-0732">Signal</keyword>
<accession>A0A165QMP2</accession>
<dbReference type="Proteomes" id="UP000077266">
    <property type="component" value="Unassembled WGS sequence"/>
</dbReference>
<dbReference type="AlphaFoldDB" id="A0A165QMP2"/>
<proteinExistence type="predicted"/>
<dbReference type="STRING" id="1314781.A0A165QMP2"/>
<feature type="signal peptide" evidence="1">
    <location>
        <begin position="1"/>
        <end position="19"/>
    </location>
</feature>
<dbReference type="InterPro" id="IPR013830">
    <property type="entry name" value="SGNH_hydro"/>
</dbReference>
<evidence type="ECO:0000313" key="3">
    <source>
        <dbReference type="EMBL" id="KZW03826.1"/>
    </source>
</evidence>
<evidence type="ECO:0000256" key="1">
    <source>
        <dbReference type="SAM" id="SignalP"/>
    </source>
</evidence>
<protein>
    <submittedName>
        <fullName evidence="3">FG-GAP repeat domain-containing protein</fullName>
    </submittedName>
</protein>
<dbReference type="SUPFAM" id="SSF52266">
    <property type="entry name" value="SGNH hydrolase"/>
    <property type="match status" value="1"/>
</dbReference>
<dbReference type="InParanoid" id="A0A165QMP2"/>
<feature type="chain" id="PRO_5007865315" evidence="1">
    <location>
        <begin position="20"/>
        <end position="234"/>
    </location>
</feature>
<dbReference type="CDD" id="cd01833">
    <property type="entry name" value="XynB_like"/>
    <property type="match status" value="1"/>
</dbReference>
<name>A0A165QMP2_EXIGL</name>
<organism evidence="3 4">
    <name type="scientific">Exidia glandulosa HHB12029</name>
    <dbReference type="NCBI Taxonomy" id="1314781"/>
    <lineage>
        <taxon>Eukaryota</taxon>
        <taxon>Fungi</taxon>
        <taxon>Dikarya</taxon>
        <taxon>Basidiomycota</taxon>
        <taxon>Agaricomycotina</taxon>
        <taxon>Agaricomycetes</taxon>
        <taxon>Auriculariales</taxon>
        <taxon>Exidiaceae</taxon>
        <taxon>Exidia</taxon>
    </lineage>
</organism>
<dbReference type="OrthoDB" id="2119228at2759"/>
<sequence length="234" mass="25393">MFFSNAVLSAVLLLPYVHASYLTCRIMPLGASITNGVGSSHGNGYRATLYNLLANDGHVVNMVGSQKAGDFQDPDNEGYPGAILSEIHDKGQAAMPNQRANIVTLLAGTNDMVFKNDTAGAPDRLGWIIEDILDWPWQTMVVVSTLPPNGNPDANALIDQYNAAIPDVVKRFTDVGRWVVFVDSHSVVAPEDLVDGTHPNDAAYERMASVFYEGIKYGDTQGWIADLYGPPPKR</sequence>
<reference evidence="3 4" key="1">
    <citation type="journal article" date="2016" name="Mol. Biol. Evol.">
        <title>Comparative Genomics of Early-Diverging Mushroom-Forming Fungi Provides Insights into the Origins of Lignocellulose Decay Capabilities.</title>
        <authorList>
            <person name="Nagy L.G."/>
            <person name="Riley R."/>
            <person name="Tritt A."/>
            <person name="Adam C."/>
            <person name="Daum C."/>
            <person name="Floudas D."/>
            <person name="Sun H."/>
            <person name="Yadav J.S."/>
            <person name="Pangilinan J."/>
            <person name="Larsson K.H."/>
            <person name="Matsuura K."/>
            <person name="Barry K."/>
            <person name="Labutti K."/>
            <person name="Kuo R."/>
            <person name="Ohm R.A."/>
            <person name="Bhattacharya S.S."/>
            <person name="Shirouzu T."/>
            <person name="Yoshinaga Y."/>
            <person name="Martin F.M."/>
            <person name="Grigoriev I.V."/>
            <person name="Hibbett D.S."/>
        </authorList>
    </citation>
    <scope>NUCLEOTIDE SEQUENCE [LARGE SCALE GENOMIC DNA]</scope>
    <source>
        <strain evidence="3 4">HHB12029</strain>
    </source>
</reference>
<gene>
    <name evidence="3" type="ORF">EXIGLDRAFT_827779</name>
</gene>
<dbReference type="EMBL" id="KV425882">
    <property type="protein sequence ID" value="KZW03826.1"/>
    <property type="molecule type" value="Genomic_DNA"/>
</dbReference>
<evidence type="ECO:0000313" key="4">
    <source>
        <dbReference type="Proteomes" id="UP000077266"/>
    </source>
</evidence>
<dbReference type="Pfam" id="PF13472">
    <property type="entry name" value="Lipase_GDSL_2"/>
    <property type="match status" value="1"/>
</dbReference>
<feature type="domain" description="SGNH hydrolase-type esterase" evidence="2">
    <location>
        <begin position="29"/>
        <end position="206"/>
    </location>
</feature>
<dbReference type="PANTHER" id="PTHR30383">
    <property type="entry name" value="THIOESTERASE 1/PROTEASE 1/LYSOPHOSPHOLIPASE L1"/>
    <property type="match status" value="1"/>
</dbReference>
<evidence type="ECO:0000259" key="2">
    <source>
        <dbReference type="Pfam" id="PF13472"/>
    </source>
</evidence>
<dbReference type="InterPro" id="IPR051532">
    <property type="entry name" value="Ester_Hydrolysis_Enzymes"/>
</dbReference>